<keyword evidence="3" id="KW-1185">Reference proteome</keyword>
<comment type="caution">
    <text evidence="2">The sequence shown here is derived from an EMBL/GenBank/DDBJ whole genome shotgun (WGS) entry which is preliminary data.</text>
</comment>
<evidence type="ECO:0000259" key="1">
    <source>
        <dbReference type="PROSITE" id="PS50053"/>
    </source>
</evidence>
<dbReference type="PRINTS" id="PR00348">
    <property type="entry name" value="UBIQUITIN"/>
</dbReference>
<dbReference type="AlphaFoldDB" id="X6M883"/>
<dbReference type="Gene3D" id="3.10.20.90">
    <property type="entry name" value="Phosphatidylinositol 3-kinase Catalytic Subunit, Chain A, domain 1"/>
    <property type="match status" value="1"/>
</dbReference>
<sequence length="153" mass="18100">KLSVSKRYFFNFLFFSTLNKNIKMYYFTKNREPRDEAQRKKKSKMEIQNVSLLCCTPYLKLDIRIICFILEYSFVKTLTGKTITLDFEHNGMIQNIKVKIQDNEGISPEQQQLIFAGRQLEDRRTLSDYNIQKESTIHLVLRLRGGAMQISVF</sequence>
<protein>
    <submittedName>
        <fullName evidence="2">Polyubiquitin</fullName>
    </submittedName>
</protein>
<reference evidence="2 3" key="1">
    <citation type="journal article" date="2013" name="Curr. Biol.">
        <title>The Genome of the Foraminiferan Reticulomyxa filosa.</title>
        <authorList>
            <person name="Glockner G."/>
            <person name="Hulsmann N."/>
            <person name="Schleicher M."/>
            <person name="Noegel A.A."/>
            <person name="Eichinger L."/>
            <person name="Gallinger C."/>
            <person name="Pawlowski J."/>
            <person name="Sierra R."/>
            <person name="Euteneuer U."/>
            <person name="Pillet L."/>
            <person name="Moustafa A."/>
            <person name="Platzer M."/>
            <person name="Groth M."/>
            <person name="Szafranski K."/>
            <person name="Schliwa M."/>
        </authorList>
    </citation>
    <scope>NUCLEOTIDE SEQUENCE [LARGE SCALE GENOMIC DNA]</scope>
</reference>
<dbReference type="Proteomes" id="UP000023152">
    <property type="component" value="Unassembled WGS sequence"/>
</dbReference>
<name>X6M883_RETFI</name>
<gene>
    <name evidence="2" type="ORF">RFI_27534</name>
</gene>
<dbReference type="EMBL" id="ASPP01023870">
    <property type="protein sequence ID" value="ETO09841.1"/>
    <property type="molecule type" value="Genomic_DNA"/>
</dbReference>
<dbReference type="PANTHER" id="PTHR10666">
    <property type="entry name" value="UBIQUITIN"/>
    <property type="match status" value="1"/>
</dbReference>
<dbReference type="OrthoDB" id="419317at2759"/>
<dbReference type="InterPro" id="IPR019956">
    <property type="entry name" value="Ubiquitin_dom"/>
</dbReference>
<evidence type="ECO:0000313" key="3">
    <source>
        <dbReference type="Proteomes" id="UP000023152"/>
    </source>
</evidence>
<feature type="non-terminal residue" evidence="2">
    <location>
        <position position="1"/>
    </location>
</feature>
<dbReference type="InterPro" id="IPR050158">
    <property type="entry name" value="Ubiquitin_ubiquitin-like"/>
</dbReference>
<dbReference type="InterPro" id="IPR029071">
    <property type="entry name" value="Ubiquitin-like_domsf"/>
</dbReference>
<accession>X6M883</accession>
<proteinExistence type="predicted"/>
<feature type="domain" description="Ubiquitin-like" evidence="1">
    <location>
        <begin position="74"/>
        <end position="146"/>
    </location>
</feature>
<dbReference type="SUPFAM" id="SSF54236">
    <property type="entry name" value="Ubiquitin-like"/>
    <property type="match status" value="1"/>
</dbReference>
<dbReference type="SMART" id="SM00213">
    <property type="entry name" value="UBQ"/>
    <property type="match status" value="1"/>
</dbReference>
<evidence type="ECO:0000313" key="2">
    <source>
        <dbReference type="EMBL" id="ETO09841.1"/>
    </source>
</evidence>
<dbReference type="InterPro" id="IPR000626">
    <property type="entry name" value="Ubiquitin-like_dom"/>
</dbReference>
<dbReference type="FunFam" id="3.10.20.90:FF:000160">
    <property type="entry name" value="Polyubiquitin-C"/>
    <property type="match status" value="1"/>
</dbReference>
<dbReference type="Pfam" id="PF00240">
    <property type="entry name" value="ubiquitin"/>
    <property type="match status" value="1"/>
</dbReference>
<organism evidence="2 3">
    <name type="scientific">Reticulomyxa filosa</name>
    <dbReference type="NCBI Taxonomy" id="46433"/>
    <lineage>
        <taxon>Eukaryota</taxon>
        <taxon>Sar</taxon>
        <taxon>Rhizaria</taxon>
        <taxon>Retaria</taxon>
        <taxon>Foraminifera</taxon>
        <taxon>Monothalamids</taxon>
        <taxon>Reticulomyxidae</taxon>
        <taxon>Reticulomyxa</taxon>
    </lineage>
</organism>
<dbReference type="PROSITE" id="PS50053">
    <property type="entry name" value="UBIQUITIN_2"/>
    <property type="match status" value="1"/>
</dbReference>